<dbReference type="Gene3D" id="3.40.250.10">
    <property type="entry name" value="Rhodanese-like domain"/>
    <property type="match status" value="1"/>
</dbReference>
<dbReference type="SUPFAM" id="SSF52821">
    <property type="entry name" value="Rhodanese/Cell cycle control phosphatase"/>
    <property type="match status" value="1"/>
</dbReference>
<dbReference type="AlphaFoldDB" id="A0A074Z3U5"/>
<proteinExistence type="predicted"/>
<dbReference type="Proteomes" id="UP000054324">
    <property type="component" value="Unassembled WGS sequence"/>
</dbReference>
<feature type="domain" description="Rhodanese" evidence="1">
    <location>
        <begin position="73"/>
        <end position="172"/>
    </location>
</feature>
<dbReference type="RefSeq" id="XP_009176083.1">
    <property type="nucleotide sequence ID" value="XM_009177819.1"/>
</dbReference>
<dbReference type="STRING" id="6198.A0A074Z3U5"/>
<protein>
    <recommendedName>
        <fullName evidence="1">Rhodanese domain-containing protein</fullName>
    </recommendedName>
</protein>
<dbReference type="PANTHER" id="PTHR44086">
    <property type="entry name" value="THIOSULFATE SULFURTRANSFERASE RDL2, MITOCHONDRIAL-RELATED"/>
    <property type="match status" value="1"/>
</dbReference>
<keyword evidence="3" id="KW-1185">Reference proteome</keyword>
<dbReference type="PANTHER" id="PTHR44086:SF10">
    <property type="entry name" value="THIOSULFATE SULFURTRANSFERASE_RHODANESE-LIKE DOMAIN-CONTAINING PROTEIN 3"/>
    <property type="match status" value="1"/>
</dbReference>
<evidence type="ECO:0000313" key="3">
    <source>
        <dbReference type="Proteomes" id="UP000054324"/>
    </source>
</evidence>
<evidence type="ECO:0000313" key="2">
    <source>
        <dbReference type="EMBL" id="KER20167.1"/>
    </source>
</evidence>
<dbReference type="GeneID" id="20329544"/>
<dbReference type="KEGG" id="ovi:T265_15379"/>
<gene>
    <name evidence="2" type="ORF">T265_15379</name>
</gene>
<organism evidence="2 3">
    <name type="scientific">Opisthorchis viverrini</name>
    <name type="common">Southeast Asian liver fluke</name>
    <dbReference type="NCBI Taxonomy" id="6198"/>
    <lineage>
        <taxon>Eukaryota</taxon>
        <taxon>Metazoa</taxon>
        <taxon>Spiralia</taxon>
        <taxon>Lophotrochozoa</taxon>
        <taxon>Platyhelminthes</taxon>
        <taxon>Trematoda</taxon>
        <taxon>Digenea</taxon>
        <taxon>Opisthorchiida</taxon>
        <taxon>Opisthorchiata</taxon>
        <taxon>Opisthorchiidae</taxon>
        <taxon>Opisthorchis</taxon>
    </lineage>
</organism>
<dbReference type="PROSITE" id="PS50206">
    <property type="entry name" value="RHODANESE_3"/>
    <property type="match status" value="1"/>
</dbReference>
<dbReference type="EMBL" id="KL597084">
    <property type="protein sequence ID" value="KER20167.1"/>
    <property type="molecule type" value="Genomic_DNA"/>
</dbReference>
<dbReference type="InterPro" id="IPR036873">
    <property type="entry name" value="Rhodanese-like_dom_sf"/>
</dbReference>
<dbReference type="SMART" id="SM00450">
    <property type="entry name" value="RHOD"/>
    <property type="match status" value="1"/>
</dbReference>
<dbReference type="OrthoDB" id="566238at2759"/>
<sequence length="172" mass="19609">MANLPLFRGLIIPFLCKQFHIFRPALGDDYHAQMKLHPTLVLQRSFASPSDKNDPRSEGIVHIDCHELRERIRTKNVMLIDVRDPVELEESGRIDGAINIPLDGVEQAFQMEPADFQKKYGVAKPDKSDKNIVFSCRSGKRSLLALKIANRLGYKWASNFKGGYLEWVADKK</sequence>
<evidence type="ECO:0000259" key="1">
    <source>
        <dbReference type="PROSITE" id="PS50206"/>
    </source>
</evidence>
<reference evidence="2 3" key="1">
    <citation type="submission" date="2013-11" db="EMBL/GenBank/DDBJ databases">
        <title>Opisthorchis viverrini - life in the bile duct.</title>
        <authorList>
            <person name="Young N.D."/>
            <person name="Nagarajan N."/>
            <person name="Lin S.J."/>
            <person name="Korhonen P.K."/>
            <person name="Jex A.R."/>
            <person name="Hall R.S."/>
            <person name="Safavi-Hemami H."/>
            <person name="Kaewkong W."/>
            <person name="Bertrand D."/>
            <person name="Gao S."/>
            <person name="Seet Q."/>
            <person name="Wongkham S."/>
            <person name="Teh B.T."/>
            <person name="Wongkham C."/>
            <person name="Intapan P.M."/>
            <person name="Maleewong W."/>
            <person name="Yang X."/>
            <person name="Hu M."/>
            <person name="Wang Z."/>
            <person name="Hofmann A."/>
            <person name="Sternberg P.W."/>
            <person name="Tan P."/>
            <person name="Wang J."/>
            <person name="Gasser R.B."/>
        </authorList>
    </citation>
    <scope>NUCLEOTIDE SEQUENCE [LARGE SCALE GENOMIC DNA]</scope>
</reference>
<feature type="non-terminal residue" evidence="2">
    <location>
        <position position="172"/>
    </location>
</feature>
<dbReference type="Pfam" id="PF00581">
    <property type="entry name" value="Rhodanese"/>
    <property type="match status" value="1"/>
</dbReference>
<dbReference type="InterPro" id="IPR001763">
    <property type="entry name" value="Rhodanese-like_dom"/>
</dbReference>
<dbReference type="CTD" id="20329544"/>
<name>A0A074Z3U5_OPIVI</name>
<accession>A0A074Z3U5</accession>